<evidence type="ECO:0000256" key="8">
    <source>
        <dbReference type="PROSITE-ProRule" id="PRU00169"/>
    </source>
</evidence>
<dbReference type="PANTHER" id="PTHR42713">
    <property type="entry name" value="HISTIDINE KINASE-RELATED"/>
    <property type="match status" value="1"/>
</dbReference>
<comment type="subcellular location">
    <subcellularLocation>
        <location evidence="1">Cytoplasm</location>
    </subcellularLocation>
</comment>
<dbReference type="CDD" id="cd17536">
    <property type="entry name" value="REC_YesN-like"/>
    <property type="match status" value="1"/>
</dbReference>
<dbReference type="SMART" id="SM00448">
    <property type="entry name" value="REC"/>
    <property type="match status" value="1"/>
</dbReference>
<dbReference type="GO" id="GO:0005737">
    <property type="term" value="C:cytoplasm"/>
    <property type="evidence" value="ECO:0007669"/>
    <property type="project" value="UniProtKB-SubCell"/>
</dbReference>
<evidence type="ECO:0000256" key="3">
    <source>
        <dbReference type="ARBA" id="ARBA00022553"/>
    </source>
</evidence>
<dbReference type="Proteomes" id="UP000187439">
    <property type="component" value="Unassembled WGS sequence"/>
</dbReference>
<evidence type="ECO:0000313" key="12">
    <source>
        <dbReference type="Proteomes" id="UP000187439"/>
    </source>
</evidence>
<organism evidence="11 12">
    <name type="scientific">Paenibacillus odorifer</name>
    <dbReference type="NCBI Taxonomy" id="189426"/>
    <lineage>
        <taxon>Bacteria</taxon>
        <taxon>Bacillati</taxon>
        <taxon>Bacillota</taxon>
        <taxon>Bacilli</taxon>
        <taxon>Bacillales</taxon>
        <taxon>Paenibacillaceae</taxon>
        <taxon>Paenibacillus</taxon>
    </lineage>
</organism>
<accession>A0A1R0XP08</accession>
<feature type="domain" description="Response regulatory" evidence="10">
    <location>
        <begin position="4"/>
        <end position="122"/>
    </location>
</feature>
<dbReference type="RefSeq" id="WP_076120955.1">
    <property type="nucleotide sequence ID" value="NZ_MPTC01000028.1"/>
</dbReference>
<dbReference type="InterPro" id="IPR011006">
    <property type="entry name" value="CheY-like_superfamily"/>
</dbReference>
<proteinExistence type="predicted"/>
<dbReference type="GO" id="GO:0003700">
    <property type="term" value="F:DNA-binding transcription factor activity"/>
    <property type="evidence" value="ECO:0007669"/>
    <property type="project" value="InterPro"/>
</dbReference>
<dbReference type="AlphaFoldDB" id="A0A1R0XP08"/>
<evidence type="ECO:0000259" key="10">
    <source>
        <dbReference type="PROSITE" id="PS50110"/>
    </source>
</evidence>
<evidence type="ECO:0000259" key="9">
    <source>
        <dbReference type="PROSITE" id="PS01124"/>
    </source>
</evidence>
<keyword evidence="3 8" id="KW-0597">Phosphoprotein</keyword>
<dbReference type="SUPFAM" id="SSF52172">
    <property type="entry name" value="CheY-like"/>
    <property type="match status" value="1"/>
</dbReference>
<evidence type="ECO:0000256" key="1">
    <source>
        <dbReference type="ARBA" id="ARBA00004496"/>
    </source>
</evidence>
<dbReference type="SUPFAM" id="SSF46689">
    <property type="entry name" value="Homeodomain-like"/>
    <property type="match status" value="1"/>
</dbReference>
<dbReference type="Gene3D" id="1.10.10.60">
    <property type="entry name" value="Homeodomain-like"/>
    <property type="match status" value="2"/>
</dbReference>
<dbReference type="PROSITE" id="PS01124">
    <property type="entry name" value="HTH_ARAC_FAMILY_2"/>
    <property type="match status" value="1"/>
</dbReference>
<dbReference type="GO" id="GO:0000160">
    <property type="term" value="P:phosphorelay signal transduction system"/>
    <property type="evidence" value="ECO:0007669"/>
    <property type="project" value="UniProtKB-KW"/>
</dbReference>
<dbReference type="Pfam" id="PF00072">
    <property type="entry name" value="Response_reg"/>
    <property type="match status" value="1"/>
</dbReference>
<keyword evidence="6 11" id="KW-0238">DNA-binding</keyword>
<gene>
    <name evidence="11" type="ORF">BSK52_24040</name>
</gene>
<feature type="modified residue" description="4-aspartylphosphate" evidence="8">
    <location>
        <position position="56"/>
    </location>
</feature>
<dbReference type="InterPro" id="IPR051552">
    <property type="entry name" value="HptR"/>
</dbReference>
<keyword evidence="7" id="KW-0804">Transcription</keyword>
<protein>
    <submittedName>
        <fullName evidence="11">DNA-binding response regulator</fullName>
    </submittedName>
</protein>
<keyword evidence="2" id="KW-0963">Cytoplasm</keyword>
<dbReference type="SMART" id="SM00342">
    <property type="entry name" value="HTH_ARAC"/>
    <property type="match status" value="1"/>
</dbReference>
<name>A0A1R0XP08_9BACL</name>
<comment type="caution">
    <text evidence="11">The sequence shown here is derived from an EMBL/GenBank/DDBJ whole genome shotgun (WGS) entry which is preliminary data.</text>
</comment>
<sequence length="512" mass="58820">MKYKVLLIDDEPSALEGMQLWIDWQALGFEVCGTSSNGKEGLQLIKQLLPDLVITDVNMPLMNGLEMVSAWQQVETKPIKFAILSGYSEFEYAKTAIRYGINHYLMKPLFEEEALEELKEIYRELEQETQKRSLNQMANSEEVVSLLKSILNEKAEDKSDFTVLTRLSEGKSLWNICLLQTDPTMYTEIREKAVALLTNTESMFLIDLEAYCFGIVYGYPSESDEGAAIYHAVAPLLNEHPKQAMYIAVGDSVGSLLQIANSYRTAKEALMYYFYNSDHSGFLTYQGTKDSQFSYHYDQIQLMDDLMRPINTLDIKGFKQAVGLASRSFREMRIAPEVVKKIVIHIMYKIVEFTSKASEVQVSSLLTQITIPEMRDSMMKLNDLMRNLLSCGEASIDILLKEQSQKSQGIVQEINNYIEAHYHENLTIKKLSEVFFLHPVYLGQLLIKKNGIHFNEQLHDLRIKESARLLQHNKLKNSEIAEKVGYSNYSQFLKQFEKKMKMSPNEFKHANN</sequence>
<keyword evidence="4" id="KW-0902">Two-component regulatory system</keyword>
<dbReference type="InterPro" id="IPR018060">
    <property type="entry name" value="HTH_AraC"/>
</dbReference>
<dbReference type="InterPro" id="IPR009057">
    <property type="entry name" value="Homeodomain-like_sf"/>
</dbReference>
<keyword evidence="5" id="KW-0805">Transcription regulation</keyword>
<evidence type="ECO:0000256" key="4">
    <source>
        <dbReference type="ARBA" id="ARBA00023012"/>
    </source>
</evidence>
<feature type="domain" description="HTH araC/xylS-type" evidence="9">
    <location>
        <begin position="412"/>
        <end position="510"/>
    </location>
</feature>
<dbReference type="PROSITE" id="PS50110">
    <property type="entry name" value="RESPONSE_REGULATORY"/>
    <property type="match status" value="1"/>
</dbReference>
<reference evidence="11 12" key="1">
    <citation type="submission" date="2016-10" db="EMBL/GenBank/DDBJ databases">
        <title>Paenibacillus species isolates.</title>
        <authorList>
            <person name="Beno S.M."/>
        </authorList>
    </citation>
    <scope>NUCLEOTIDE SEQUENCE [LARGE SCALE GENOMIC DNA]</scope>
    <source>
        <strain evidence="11 12">FSL H7-0710</strain>
    </source>
</reference>
<dbReference type="InterPro" id="IPR001789">
    <property type="entry name" value="Sig_transdc_resp-reg_receiver"/>
</dbReference>
<dbReference type="OrthoDB" id="342399at2"/>
<dbReference type="GO" id="GO:0043565">
    <property type="term" value="F:sequence-specific DNA binding"/>
    <property type="evidence" value="ECO:0007669"/>
    <property type="project" value="InterPro"/>
</dbReference>
<evidence type="ECO:0000256" key="6">
    <source>
        <dbReference type="ARBA" id="ARBA00023125"/>
    </source>
</evidence>
<evidence type="ECO:0000256" key="2">
    <source>
        <dbReference type="ARBA" id="ARBA00022490"/>
    </source>
</evidence>
<dbReference type="PANTHER" id="PTHR42713:SF3">
    <property type="entry name" value="TRANSCRIPTIONAL REGULATORY PROTEIN HPTR"/>
    <property type="match status" value="1"/>
</dbReference>
<evidence type="ECO:0000256" key="7">
    <source>
        <dbReference type="ARBA" id="ARBA00023163"/>
    </source>
</evidence>
<dbReference type="Pfam" id="PF12833">
    <property type="entry name" value="HTH_18"/>
    <property type="match status" value="1"/>
</dbReference>
<evidence type="ECO:0000256" key="5">
    <source>
        <dbReference type="ARBA" id="ARBA00023015"/>
    </source>
</evidence>
<evidence type="ECO:0000313" key="11">
    <source>
        <dbReference type="EMBL" id="OMD36677.1"/>
    </source>
</evidence>
<dbReference type="Gene3D" id="3.40.50.2300">
    <property type="match status" value="1"/>
</dbReference>
<dbReference type="EMBL" id="MPTC01000028">
    <property type="protein sequence ID" value="OMD36677.1"/>
    <property type="molecule type" value="Genomic_DNA"/>
</dbReference>